<dbReference type="CDD" id="cd00371">
    <property type="entry name" value="HMA"/>
    <property type="match status" value="1"/>
</dbReference>
<organism evidence="3 5">
    <name type="scientific">Treponema socranskii subsp. socranskii VPI DR56BR1116 = ATCC 35536</name>
    <dbReference type="NCBI Taxonomy" id="1125725"/>
    <lineage>
        <taxon>Bacteria</taxon>
        <taxon>Pseudomonadati</taxon>
        <taxon>Spirochaetota</taxon>
        <taxon>Spirochaetia</taxon>
        <taxon>Spirochaetales</taxon>
        <taxon>Treponemataceae</taxon>
        <taxon>Treponema</taxon>
    </lineage>
</organism>
<dbReference type="InterPro" id="IPR017969">
    <property type="entry name" value="Heavy-metal-associated_CS"/>
</dbReference>
<dbReference type="EMBL" id="AVQI01000013">
    <property type="protein sequence ID" value="ERK04774.1"/>
    <property type="molecule type" value="Genomic_DNA"/>
</dbReference>
<evidence type="ECO:0000313" key="5">
    <source>
        <dbReference type="Proteomes" id="UP000016412"/>
    </source>
</evidence>
<evidence type="ECO:0000313" key="6">
    <source>
        <dbReference type="Proteomes" id="UP000016646"/>
    </source>
</evidence>
<dbReference type="SUPFAM" id="SSF55008">
    <property type="entry name" value="HMA, heavy metal-associated domain"/>
    <property type="match status" value="1"/>
</dbReference>
<keyword evidence="1" id="KW-0479">Metal-binding</keyword>
<dbReference type="Proteomes" id="UP000016412">
    <property type="component" value="Unassembled WGS sequence"/>
</dbReference>
<dbReference type="PROSITE" id="PS01047">
    <property type="entry name" value="HMA_1"/>
    <property type="match status" value="1"/>
</dbReference>
<dbReference type="Proteomes" id="UP000016646">
    <property type="component" value="Unassembled WGS sequence"/>
</dbReference>
<evidence type="ECO:0000313" key="3">
    <source>
        <dbReference type="EMBL" id="ERF59905.1"/>
    </source>
</evidence>
<dbReference type="GO" id="GO:0046872">
    <property type="term" value="F:metal ion binding"/>
    <property type="evidence" value="ECO:0007669"/>
    <property type="project" value="UniProtKB-KW"/>
</dbReference>
<gene>
    <name evidence="4" type="ORF">HMPREF0860_2427</name>
    <name evidence="3" type="ORF">HMPREF1325_0650</name>
</gene>
<comment type="caution">
    <text evidence="3">The sequence shown here is derived from an EMBL/GenBank/DDBJ whole genome shotgun (WGS) entry which is preliminary data.</text>
</comment>
<dbReference type="RefSeq" id="WP_021331100.1">
    <property type="nucleotide sequence ID" value="NZ_AUZJ01000054.1"/>
</dbReference>
<sequence>MAVNVIIILIIAVGIVFGVRSVVRSAAGKSCCSGGDSIVKIGPSDNDRSHYPYRAEATVEGMTCKNCAERVTNALNSLDGVWAAVNFKKNSVSILLKQNGGEAALTEAVSKAGYTMKDVRISTV</sequence>
<dbReference type="Pfam" id="PF00403">
    <property type="entry name" value="HMA"/>
    <property type="match status" value="1"/>
</dbReference>
<dbReference type="EMBL" id="AUZJ01000054">
    <property type="protein sequence ID" value="ERF59905.1"/>
    <property type="molecule type" value="Genomic_DNA"/>
</dbReference>
<dbReference type="Gene3D" id="3.30.70.100">
    <property type="match status" value="1"/>
</dbReference>
<dbReference type="PATRIC" id="fig|1125725.3.peg.2144"/>
<dbReference type="OrthoDB" id="9813965at2"/>
<dbReference type="InterPro" id="IPR036163">
    <property type="entry name" value="HMA_dom_sf"/>
</dbReference>
<evidence type="ECO:0000256" key="1">
    <source>
        <dbReference type="ARBA" id="ARBA00022723"/>
    </source>
</evidence>
<dbReference type="InterPro" id="IPR006121">
    <property type="entry name" value="HMA_dom"/>
</dbReference>
<reference evidence="5 6" key="1">
    <citation type="submission" date="2013-08" db="EMBL/GenBank/DDBJ databases">
        <authorList>
            <person name="Durkin A.S."/>
            <person name="Haft D.R."/>
            <person name="McCorrison J."/>
            <person name="Torralba M."/>
            <person name="Gillis M."/>
            <person name="Haft D.H."/>
            <person name="Methe B."/>
            <person name="Sutton G."/>
            <person name="Nelson K.E."/>
        </authorList>
    </citation>
    <scope>NUCLEOTIDE SEQUENCE [LARGE SCALE GENOMIC DNA]</scope>
    <source>
        <strain evidence="4 6">ATCC 35536</strain>
        <strain evidence="3 5">VPI DR56BR1116</strain>
    </source>
</reference>
<dbReference type="STRING" id="1125725.HMPREF1325_0650"/>
<accession>U1GPH5</accession>
<evidence type="ECO:0000259" key="2">
    <source>
        <dbReference type="PROSITE" id="PS50846"/>
    </source>
</evidence>
<evidence type="ECO:0000313" key="4">
    <source>
        <dbReference type="EMBL" id="ERK04774.1"/>
    </source>
</evidence>
<proteinExistence type="predicted"/>
<feature type="domain" description="HMA" evidence="2">
    <location>
        <begin position="53"/>
        <end position="117"/>
    </location>
</feature>
<dbReference type="AlphaFoldDB" id="U1GPH5"/>
<name>U1GPH5_TRESO</name>
<keyword evidence="6" id="KW-1185">Reference proteome</keyword>
<dbReference type="eggNOG" id="COG2608">
    <property type="taxonomic scope" value="Bacteria"/>
</dbReference>
<protein>
    <submittedName>
        <fullName evidence="3">Heavy metal-associated domain protein</fullName>
    </submittedName>
</protein>
<dbReference type="PROSITE" id="PS50846">
    <property type="entry name" value="HMA_2"/>
    <property type="match status" value="1"/>
</dbReference>